<evidence type="ECO:0000259" key="8">
    <source>
        <dbReference type="Pfam" id="PF01915"/>
    </source>
</evidence>
<comment type="similarity">
    <text evidence="2">Belongs to the glycosyl hydrolase 3 family.</text>
</comment>
<dbReference type="InterPro" id="IPR036962">
    <property type="entry name" value="Glyco_hydro_3_N_sf"/>
</dbReference>
<evidence type="ECO:0000256" key="1">
    <source>
        <dbReference type="ARBA" id="ARBA00000448"/>
    </source>
</evidence>
<protein>
    <recommendedName>
        <fullName evidence="3">beta-glucosidase</fullName>
        <ecNumber evidence="3">3.2.1.21</ecNumber>
    </recommendedName>
</protein>
<dbReference type="PRINTS" id="PR00133">
    <property type="entry name" value="GLHYDRLASE3"/>
</dbReference>
<reference evidence="9 10" key="1">
    <citation type="submission" date="2014-12" db="EMBL/GenBank/DDBJ databases">
        <title>Draft genome sequences of 29 type strains of Enterococci.</title>
        <authorList>
            <person name="Zhong Z."/>
            <person name="Sun Z."/>
            <person name="Liu W."/>
            <person name="Zhang W."/>
            <person name="Zhang H."/>
        </authorList>
    </citation>
    <scope>NUCLEOTIDE SEQUENCE [LARGE SCALE GENOMIC DNA]</scope>
    <source>
        <strain evidence="9 10">DSM 22801</strain>
    </source>
</reference>
<evidence type="ECO:0000313" key="9">
    <source>
        <dbReference type="EMBL" id="OJG93319.1"/>
    </source>
</evidence>
<dbReference type="InterPro" id="IPR001764">
    <property type="entry name" value="Glyco_hydro_3_N"/>
</dbReference>
<feature type="domain" description="Glycoside hydrolase family 3 C-terminal" evidence="8">
    <location>
        <begin position="503"/>
        <end position="731"/>
    </location>
</feature>
<evidence type="ECO:0000256" key="6">
    <source>
        <dbReference type="ARBA" id="ARBA00023295"/>
    </source>
</evidence>
<dbReference type="Gene3D" id="3.20.20.300">
    <property type="entry name" value="Glycoside hydrolase, family 3, N-terminal domain"/>
    <property type="match status" value="1"/>
</dbReference>
<dbReference type="Pfam" id="PF01915">
    <property type="entry name" value="Glyco_hydro_3_C"/>
    <property type="match status" value="1"/>
</dbReference>
<organism evidence="9 10">
    <name type="scientific">Enterococcus silesiacus</name>
    <dbReference type="NCBI Taxonomy" id="332949"/>
    <lineage>
        <taxon>Bacteria</taxon>
        <taxon>Bacillati</taxon>
        <taxon>Bacillota</taxon>
        <taxon>Bacilli</taxon>
        <taxon>Lactobacillales</taxon>
        <taxon>Enterococcaceae</taxon>
        <taxon>Enterococcus</taxon>
    </lineage>
</organism>
<gene>
    <name evidence="9" type="ORF">RV15_GL001351</name>
</gene>
<evidence type="ECO:0000313" key="10">
    <source>
        <dbReference type="Proteomes" id="UP000183039"/>
    </source>
</evidence>
<keyword evidence="5" id="KW-0378">Hydrolase</keyword>
<dbReference type="Proteomes" id="UP000183039">
    <property type="component" value="Unassembled WGS sequence"/>
</dbReference>
<dbReference type="Pfam" id="PF00933">
    <property type="entry name" value="Glyco_hydro_3"/>
    <property type="match status" value="1"/>
</dbReference>
<dbReference type="EMBL" id="JXLC01000002">
    <property type="protein sequence ID" value="OJG93319.1"/>
    <property type="molecule type" value="Genomic_DNA"/>
</dbReference>
<evidence type="ECO:0000256" key="4">
    <source>
        <dbReference type="ARBA" id="ARBA00022729"/>
    </source>
</evidence>
<keyword evidence="6" id="KW-0326">Glycosidase</keyword>
<sequence length="745" mass="83058">MGGNEMSYKKTSQGNWILVENENGATLGYAENSGVSLIEKDGFAFKDLNQNGVLDPYEDWRLPLEERIEDLVMKLSVEQIAGLMLYSRHQTVSKKQNHFVKMFSGTYNGKTLDEYNGSLAKLTDQQKEFLKEDHIRHVLLTIVDSPKIAAEWTNNLQAMAESLDLGIPVNVSSDPRHSTNADTEFNAGAGGDISKWPEQLGLAAAFDPELVRQFGEIASKEYRALGITTALSPQIDLATEPRWMRFSGTFGEGVKLVTALAKAYCDGFQTTHHEKGGWGLESVNAMVKHWPGGGSGEAGRDGHYGYGKYAVYPGHNFEEHLQPFLKGAFALGDGTDKASAVMPYYTISYDQDQKNQENVGNGFSEYIINDLLRKKYEYDGVVCTDWSITADAVKLDQFIGGKSWGVEALTVEQRHYKALTAGVDQFGGNNDIAPVLAAYELGVAEQGAQVMKERFRISARRLLKNIFQTGLFENPYLIPEHSEKVVGNPDFMEIGYKAQQKSLVLLKNKQHVLPLRKQTKIYVPKQKIGESADWFGNIQPACEKNPINPDFVEKYFQLVDSPEKAEVALVFLASPKTVGYSSEAEGNGYLPISLQYQPYTAKLAREESLAGENRSYVNKSNTAANSGDLATILSLKKEFPDLPIIVSLTMKNPTIVKEFEWAVESIIADFGVQTQAILSVLSGEYMPSGLLPFQMPADMETVEQQKEDVPLDLICHKDELGHVYDFGYGMDFEHQIEDERLHYRK</sequence>
<dbReference type="InterPro" id="IPR036881">
    <property type="entry name" value="Glyco_hydro_3_C_sf"/>
</dbReference>
<dbReference type="InterPro" id="IPR002772">
    <property type="entry name" value="Glyco_hydro_3_C"/>
</dbReference>
<dbReference type="GO" id="GO:0008422">
    <property type="term" value="F:beta-glucosidase activity"/>
    <property type="evidence" value="ECO:0007669"/>
    <property type="project" value="UniProtKB-EC"/>
</dbReference>
<evidence type="ECO:0000256" key="2">
    <source>
        <dbReference type="ARBA" id="ARBA00005336"/>
    </source>
</evidence>
<dbReference type="AlphaFoldDB" id="A0AA91GD99"/>
<dbReference type="GO" id="GO:0009251">
    <property type="term" value="P:glucan catabolic process"/>
    <property type="evidence" value="ECO:0007669"/>
    <property type="project" value="TreeGrafter"/>
</dbReference>
<accession>A0AA91GD99</accession>
<dbReference type="PANTHER" id="PTHR30620:SF16">
    <property type="entry name" value="LYSOSOMAL BETA GLUCOSIDASE"/>
    <property type="match status" value="1"/>
</dbReference>
<keyword evidence="4" id="KW-0732">Signal</keyword>
<evidence type="ECO:0000259" key="7">
    <source>
        <dbReference type="Pfam" id="PF00933"/>
    </source>
</evidence>
<dbReference type="InterPro" id="IPR017853">
    <property type="entry name" value="GH"/>
</dbReference>
<dbReference type="SUPFAM" id="SSF52279">
    <property type="entry name" value="Beta-D-glucan exohydrolase, C-terminal domain"/>
    <property type="match status" value="1"/>
</dbReference>
<evidence type="ECO:0000256" key="3">
    <source>
        <dbReference type="ARBA" id="ARBA00012744"/>
    </source>
</evidence>
<dbReference type="InterPro" id="IPR051915">
    <property type="entry name" value="Cellulose_Degrad_GH3"/>
</dbReference>
<dbReference type="SUPFAM" id="SSF51445">
    <property type="entry name" value="(Trans)glycosidases"/>
    <property type="match status" value="1"/>
</dbReference>
<feature type="domain" description="Glycoside hydrolase family 3 N-terminal" evidence="7">
    <location>
        <begin position="121"/>
        <end position="463"/>
    </location>
</feature>
<name>A0AA91GD99_9ENTE</name>
<comment type="catalytic activity">
    <reaction evidence="1">
        <text>Hydrolysis of terminal, non-reducing beta-D-glucosyl residues with release of beta-D-glucose.</text>
        <dbReference type="EC" id="3.2.1.21"/>
    </reaction>
</comment>
<evidence type="ECO:0000256" key="5">
    <source>
        <dbReference type="ARBA" id="ARBA00022801"/>
    </source>
</evidence>
<proteinExistence type="inferred from homology"/>
<dbReference type="EC" id="3.2.1.21" evidence="3"/>
<dbReference type="PANTHER" id="PTHR30620">
    <property type="entry name" value="PERIPLASMIC BETA-GLUCOSIDASE-RELATED"/>
    <property type="match status" value="1"/>
</dbReference>
<comment type="caution">
    <text evidence="9">The sequence shown here is derived from an EMBL/GenBank/DDBJ whole genome shotgun (WGS) entry which is preliminary data.</text>
</comment>
<dbReference type="Gene3D" id="3.40.50.1700">
    <property type="entry name" value="Glycoside hydrolase family 3 C-terminal domain"/>
    <property type="match status" value="1"/>
</dbReference>